<dbReference type="AlphaFoldDB" id="B8HMA0"/>
<dbReference type="GO" id="GO:0016226">
    <property type="term" value="P:iron-sulfur cluster assembly"/>
    <property type="evidence" value="ECO:0007669"/>
    <property type="project" value="InterPro"/>
</dbReference>
<dbReference type="GO" id="GO:0051539">
    <property type="term" value="F:4 iron, 4 sulfur cluster binding"/>
    <property type="evidence" value="ECO:0007669"/>
    <property type="project" value="TreeGrafter"/>
</dbReference>
<dbReference type="Pfam" id="PF01521">
    <property type="entry name" value="Fe-S_biosyn"/>
    <property type="match status" value="1"/>
</dbReference>
<protein>
    <submittedName>
        <fullName evidence="2">Iron-sulfur cluster assembly accessory protein</fullName>
    </submittedName>
</protein>
<dbReference type="InterPro" id="IPR000361">
    <property type="entry name" value="ATAP_core_dom"/>
</dbReference>
<dbReference type="OrthoDB" id="9801228at2"/>
<dbReference type="InterPro" id="IPR016092">
    <property type="entry name" value="ATAP"/>
</dbReference>
<dbReference type="KEGG" id="cyn:Cyan7425_4803"/>
<dbReference type="PANTHER" id="PTHR43011:SF1">
    <property type="entry name" value="IRON-SULFUR CLUSTER ASSEMBLY 2 HOMOLOG, MITOCHONDRIAL"/>
    <property type="match status" value="1"/>
</dbReference>
<dbReference type="GO" id="GO:0051537">
    <property type="term" value="F:2 iron, 2 sulfur cluster binding"/>
    <property type="evidence" value="ECO:0007669"/>
    <property type="project" value="UniProtKB-ARBA"/>
</dbReference>
<gene>
    <name evidence="2" type="ordered locus">Cyan7425_4803</name>
</gene>
<dbReference type="STRING" id="395961.Cyan7425_4803"/>
<accession>B8HMA0</accession>
<dbReference type="SUPFAM" id="SSF89360">
    <property type="entry name" value="HesB-like domain"/>
    <property type="match status" value="1"/>
</dbReference>
<dbReference type="InterPro" id="IPR017870">
    <property type="entry name" value="FeS_cluster_insertion_CS"/>
</dbReference>
<dbReference type="PROSITE" id="PS01152">
    <property type="entry name" value="HESB"/>
    <property type="match status" value="1"/>
</dbReference>
<reference evidence="2" key="1">
    <citation type="submission" date="2009-01" db="EMBL/GenBank/DDBJ databases">
        <title>Complete sequence of chromosome Cyanothece sp. PCC 7425.</title>
        <authorList>
            <consortium name="US DOE Joint Genome Institute"/>
            <person name="Lucas S."/>
            <person name="Copeland A."/>
            <person name="Lapidus A."/>
            <person name="Glavina del Rio T."/>
            <person name="Dalin E."/>
            <person name="Tice H."/>
            <person name="Bruce D."/>
            <person name="Goodwin L."/>
            <person name="Pitluck S."/>
            <person name="Sims D."/>
            <person name="Meineke L."/>
            <person name="Brettin T."/>
            <person name="Detter J.C."/>
            <person name="Han C."/>
            <person name="Larimer F."/>
            <person name="Land M."/>
            <person name="Hauser L."/>
            <person name="Kyrpides N."/>
            <person name="Ovchinnikova G."/>
            <person name="Liberton M."/>
            <person name="Stoeckel J."/>
            <person name="Banerjee A."/>
            <person name="Singh A."/>
            <person name="Page L."/>
            <person name="Sato H."/>
            <person name="Zhao L."/>
            <person name="Sherman L."/>
            <person name="Pakrasi H."/>
            <person name="Richardson P."/>
        </authorList>
    </citation>
    <scope>NUCLEOTIDE SEQUENCE</scope>
    <source>
        <strain evidence="2">PCC 7425</strain>
    </source>
</reference>
<dbReference type="eggNOG" id="COG0316">
    <property type="taxonomic scope" value="Bacteria"/>
</dbReference>
<organism evidence="2">
    <name type="scientific">Cyanothece sp. (strain PCC 7425 / ATCC 29141)</name>
    <dbReference type="NCBI Taxonomy" id="395961"/>
    <lineage>
        <taxon>Bacteria</taxon>
        <taxon>Bacillati</taxon>
        <taxon>Cyanobacteriota</taxon>
        <taxon>Cyanophyceae</taxon>
        <taxon>Gomontiellales</taxon>
        <taxon>Cyanothecaceae</taxon>
        <taxon>Cyanothece</taxon>
    </lineage>
</organism>
<dbReference type="HOGENOM" id="CLU_069054_5_1_3"/>
<dbReference type="NCBIfam" id="TIGR00049">
    <property type="entry name" value="iron-sulfur cluster assembly accessory protein"/>
    <property type="match status" value="1"/>
</dbReference>
<dbReference type="GO" id="GO:0005506">
    <property type="term" value="F:iron ion binding"/>
    <property type="evidence" value="ECO:0007669"/>
    <property type="project" value="TreeGrafter"/>
</dbReference>
<proteinExistence type="predicted"/>
<dbReference type="InterPro" id="IPR035903">
    <property type="entry name" value="HesB-like_dom_sf"/>
</dbReference>
<dbReference type="EMBL" id="CP001344">
    <property type="protein sequence ID" value="ACL47107.1"/>
    <property type="molecule type" value="Genomic_DNA"/>
</dbReference>
<evidence type="ECO:0000313" key="2">
    <source>
        <dbReference type="EMBL" id="ACL47107.1"/>
    </source>
</evidence>
<sequence length="121" mass="12825">MTVILTEKAEFRLRAFLQSSANPSPDKGIRIGVKDGGCSGYQYTLDLTSAPGNEDLIEQQGRVRLYIDANSAPLLNGVVIDFVDSLLESGFKFSNPNATDSCGCGQSFQAGDCTPAGQPCS</sequence>
<name>B8HMA0_CYAP4</name>
<dbReference type="PANTHER" id="PTHR43011">
    <property type="entry name" value="IRON-SULFUR CLUSTER ASSEMBLY 2 HOMOLOG, MITOCHONDRIAL"/>
    <property type="match status" value="1"/>
</dbReference>
<feature type="domain" description="Core" evidence="1">
    <location>
        <begin position="1"/>
        <end position="105"/>
    </location>
</feature>
<dbReference type="Gene3D" id="2.60.300.12">
    <property type="entry name" value="HesB-like domain"/>
    <property type="match status" value="1"/>
</dbReference>
<evidence type="ECO:0000259" key="1">
    <source>
        <dbReference type="Pfam" id="PF01521"/>
    </source>
</evidence>